<proteinExistence type="predicted"/>
<comment type="caution">
    <text evidence="2">The sequence shown here is derived from an EMBL/GenBank/DDBJ whole genome shotgun (WGS) entry which is preliminary data.</text>
</comment>
<accession>A0A7C3N866</accession>
<feature type="transmembrane region" description="Helical" evidence="1">
    <location>
        <begin position="48"/>
        <end position="70"/>
    </location>
</feature>
<dbReference type="Pfam" id="PF11146">
    <property type="entry name" value="DUF2905"/>
    <property type="match status" value="1"/>
</dbReference>
<name>A0A7C3N866_UNCW3</name>
<gene>
    <name evidence="2" type="ORF">ENS15_01635</name>
</gene>
<dbReference type="PANTHER" id="PTHR36443">
    <property type="entry name" value="BSR5223 PROTEIN"/>
    <property type="match status" value="1"/>
</dbReference>
<sequence length="75" mass="9120">MKEGSLIYKIFFILSLFFLITGVIFFLFEKMNFRNPLDFKIEKENFKFYFPLGTSIIVSIFLTIILNIIFRFFKR</sequence>
<feature type="transmembrane region" description="Helical" evidence="1">
    <location>
        <begin position="7"/>
        <end position="28"/>
    </location>
</feature>
<reference evidence="2" key="1">
    <citation type="journal article" date="2020" name="mSystems">
        <title>Genome- and Community-Level Interaction Insights into Carbon Utilization and Element Cycling Functions of Hydrothermarchaeota in Hydrothermal Sediment.</title>
        <authorList>
            <person name="Zhou Z."/>
            <person name="Liu Y."/>
            <person name="Xu W."/>
            <person name="Pan J."/>
            <person name="Luo Z.H."/>
            <person name="Li M."/>
        </authorList>
    </citation>
    <scope>NUCLEOTIDE SEQUENCE [LARGE SCALE GENOMIC DNA]</scope>
    <source>
        <strain evidence="2">SpSt-464</strain>
    </source>
</reference>
<organism evidence="2">
    <name type="scientific">candidate division WOR-3 bacterium</name>
    <dbReference type="NCBI Taxonomy" id="2052148"/>
    <lineage>
        <taxon>Bacteria</taxon>
        <taxon>Bacteria division WOR-3</taxon>
    </lineage>
</organism>
<keyword evidence="1" id="KW-1133">Transmembrane helix</keyword>
<evidence type="ECO:0000256" key="1">
    <source>
        <dbReference type="SAM" id="Phobius"/>
    </source>
</evidence>
<keyword evidence="1" id="KW-0812">Transmembrane</keyword>
<dbReference type="PANTHER" id="PTHR36443:SF1">
    <property type="entry name" value="BSR5223 PROTEIN"/>
    <property type="match status" value="1"/>
</dbReference>
<protein>
    <submittedName>
        <fullName evidence="2">DUF2905 domain-containing protein</fullName>
    </submittedName>
</protein>
<keyword evidence="1" id="KW-0472">Membrane</keyword>
<evidence type="ECO:0000313" key="2">
    <source>
        <dbReference type="EMBL" id="HFK23344.1"/>
    </source>
</evidence>
<dbReference type="AlphaFoldDB" id="A0A7C3N866"/>
<dbReference type="InterPro" id="IPR021320">
    <property type="entry name" value="DUF2905"/>
</dbReference>
<dbReference type="EMBL" id="DSTT01000002">
    <property type="protein sequence ID" value="HFK23344.1"/>
    <property type="molecule type" value="Genomic_DNA"/>
</dbReference>